<sequence>MISHWDRLPLELRDMVLEAAGALTLLAAGRAVDIARLPRSVRVRMWVDVVETEFQGDLALLAPASGGASLAPPVEAFMAVRSRAMLERLQALPACNGEFVLFSAARNGWLDLLEGCNPRVRMQILAKSGALDLVRREACACANAADDASECCPRCGCIRLCAAHAEMAARYGHLELLQLLHATMDPSTRWTTSVLDNAAASGHLDVVQWLHLHRSDGCSTDAMDLAAWAGRLDIVRFLHTHRSEGCTTEAMNLSAKQGNLRMVMWLHAHRTEGCTNEAFDLAARSGHERVVKWLLDHRAERPSDAALIGAAERGHAGVVACLLGANSAGRDGSRLFSSRCLRAALAKARSGGRTAICDLIGLSLVGDAAR</sequence>
<comment type="caution">
    <text evidence="1">The sequence shown here is derived from an EMBL/GenBank/DDBJ whole genome shotgun (WGS) entry which is preliminary data.</text>
</comment>
<dbReference type="InterPro" id="IPR052050">
    <property type="entry name" value="SecEffector_AnkRepeat"/>
</dbReference>
<dbReference type="InterPro" id="IPR002110">
    <property type="entry name" value="Ankyrin_rpt"/>
</dbReference>
<accession>A0ABR4N6J9</accession>
<reference evidence="1 2" key="1">
    <citation type="submission" date="2023-09" db="EMBL/GenBank/DDBJ databases">
        <title>Pangenome analysis of Batrachochytrium dendrobatidis and related Chytrids.</title>
        <authorList>
            <person name="Yacoub M.N."/>
            <person name="Stajich J.E."/>
            <person name="James T.Y."/>
        </authorList>
    </citation>
    <scope>NUCLEOTIDE SEQUENCE [LARGE SCALE GENOMIC DNA]</scope>
    <source>
        <strain evidence="1 2">JEL0888</strain>
    </source>
</reference>
<dbReference type="Gene3D" id="1.25.40.20">
    <property type="entry name" value="Ankyrin repeat-containing domain"/>
    <property type="match status" value="2"/>
</dbReference>
<evidence type="ECO:0008006" key="3">
    <source>
        <dbReference type="Google" id="ProtNLM"/>
    </source>
</evidence>
<proteinExistence type="predicted"/>
<evidence type="ECO:0000313" key="2">
    <source>
        <dbReference type="Proteomes" id="UP001527925"/>
    </source>
</evidence>
<protein>
    <recommendedName>
        <fullName evidence="3">Ankyrin repeat protein</fullName>
    </recommendedName>
</protein>
<name>A0ABR4N6J9_9FUNG</name>
<organism evidence="1 2">
    <name type="scientific">Polyrhizophydium stewartii</name>
    <dbReference type="NCBI Taxonomy" id="2732419"/>
    <lineage>
        <taxon>Eukaryota</taxon>
        <taxon>Fungi</taxon>
        <taxon>Fungi incertae sedis</taxon>
        <taxon>Chytridiomycota</taxon>
        <taxon>Chytridiomycota incertae sedis</taxon>
        <taxon>Chytridiomycetes</taxon>
        <taxon>Rhizophydiales</taxon>
        <taxon>Rhizophydiales incertae sedis</taxon>
        <taxon>Polyrhizophydium</taxon>
    </lineage>
</organism>
<evidence type="ECO:0000313" key="1">
    <source>
        <dbReference type="EMBL" id="KAL2915103.1"/>
    </source>
</evidence>
<dbReference type="PANTHER" id="PTHR46586:SF3">
    <property type="entry name" value="ANKYRIN REPEAT-CONTAINING PROTEIN"/>
    <property type="match status" value="1"/>
</dbReference>
<dbReference type="EMBL" id="JADGIZ020000027">
    <property type="protein sequence ID" value="KAL2915103.1"/>
    <property type="molecule type" value="Genomic_DNA"/>
</dbReference>
<dbReference type="Pfam" id="PF13637">
    <property type="entry name" value="Ank_4"/>
    <property type="match status" value="2"/>
</dbReference>
<dbReference type="PANTHER" id="PTHR46586">
    <property type="entry name" value="ANKYRIN REPEAT-CONTAINING PROTEIN"/>
    <property type="match status" value="1"/>
</dbReference>
<keyword evidence="2" id="KW-1185">Reference proteome</keyword>
<dbReference type="SUPFAM" id="SSF48403">
    <property type="entry name" value="Ankyrin repeat"/>
    <property type="match status" value="1"/>
</dbReference>
<dbReference type="InterPro" id="IPR036770">
    <property type="entry name" value="Ankyrin_rpt-contain_sf"/>
</dbReference>
<gene>
    <name evidence="1" type="ORF">HK105_205427</name>
</gene>
<dbReference type="Proteomes" id="UP001527925">
    <property type="component" value="Unassembled WGS sequence"/>
</dbReference>